<dbReference type="EMBL" id="FPCK01000001">
    <property type="protein sequence ID" value="SFV32541.1"/>
    <property type="molecule type" value="Genomic_DNA"/>
</dbReference>
<dbReference type="RefSeq" id="WP_092423241.1">
    <property type="nucleotide sequence ID" value="NZ_FPCK01000001.1"/>
</dbReference>
<feature type="transmembrane region" description="Helical" evidence="1">
    <location>
        <begin position="88"/>
        <end position="109"/>
    </location>
</feature>
<keyword evidence="1" id="KW-0472">Membrane</keyword>
<evidence type="ECO:0000313" key="2">
    <source>
        <dbReference type="EMBL" id="SFV32541.1"/>
    </source>
</evidence>
<sequence>MNLQTSIATGILDEVFKRALKPATHQEVQRAPQVAYEAAKELAPVLVNMTNNEPWYQSRMTWGAIAAILGGLSTMASLVAAGDWSMELWFAGLSSVGGGIGTVYGRWVAKKPLGQ</sequence>
<dbReference type="Proteomes" id="UP000199074">
    <property type="component" value="Unassembled WGS sequence"/>
</dbReference>
<keyword evidence="1" id="KW-1133">Transmembrane helix</keyword>
<dbReference type="OrthoDB" id="8401987at2"/>
<accession>A0A1I7ND37</accession>
<evidence type="ECO:0000313" key="3">
    <source>
        <dbReference type="Proteomes" id="UP000199074"/>
    </source>
</evidence>
<keyword evidence="3" id="KW-1185">Reference proteome</keyword>
<reference evidence="2 3" key="1">
    <citation type="submission" date="2016-10" db="EMBL/GenBank/DDBJ databases">
        <authorList>
            <person name="de Groot N.N."/>
        </authorList>
    </citation>
    <scope>NUCLEOTIDE SEQUENCE [LARGE SCALE GENOMIC DNA]</scope>
    <source>
        <strain evidence="2 3">IPL20</strain>
    </source>
</reference>
<feature type="transmembrane region" description="Helical" evidence="1">
    <location>
        <begin position="62"/>
        <end position="82"/>
    </location>
</feature>
<keyword evidence="1" id="KW-0812">Transmembrane</keyword>
<name>A0A1I7ND37_9HYPH</name>
<protein>
    <submittedName>
        <fullName evidence="2">Uncharacterized protein</fullName>
    </submittedName>
</protein>
<proteinExistence type="predicted"/>
<gene>
    <name evidence="2" type="ORF">SAMN05216456_1684</name>
</gene>
<organism evidence="2 3">
    <name type="scientific">Devosia crocina</name>
    <dbReference type="NCBI Taxonomy" id="429728"/>
    <lineage>
        <taxon>Bacteria</taxon>
        <taxon>Pseudomonadati</taxon>
        <taxon>Pseudomonadota</taxon>
        <taxon>Alphaproteobacteria</taxon>
        <taxon>Hyphomicrobiales</taxon>
        <taxon>Devosiaceae</taxon>
        <taxon>Devosia</taxon>
    </lineage>
</organism>
<dbReference type="STRING" id="429728.SAMN05216456_1684"/>
<dbReference type="AlphaFoldDB" id="A0A1I7ND37"/>
<evidence type="ECO:0000256" key="1">
    <source>
        <dbReference type="SAM" id="Phobius"/>
    </source>
</evidence>